<evidence type="ECO:0000259" key="3">
    <source>
        <dbReference type="Pfam" id="PF13439"/>
    </source>
</evidence>
<keyword evidence="1 4" id="KW-0808">Transferase</keyword>
<feature type="domain" description="Glycosyl transferase family 1" evidence="2">
    <location>
        <begin position="197"/>
        <end position="350"/>
    </location>
</feature>
<dbReference type="PANTHER" id="PTHR46401">
    <property type="entry name" value="GLYCOSYLTRANSFERASE WBBK-RELATED"/>
    <property type="match status" value="1"/>
</dbReference>
<evidence type="ECO:0000313" key="5">
    <source>
        <dbReference type="Proteomes" id="UP000033930"/>
    </source>
</evidence>
<dbReference type="SUPFAM" id="SSF53756">
    <property type="entry name" value="UDP-Glycosyltransferase/glycogen phosphorylase"/>
    <property type="match status" value="1"/>
</dbReference>
<evidence type="ECO:0000259" key="2">
    <source>
        <dbReference type="Pfam" id="PF00534"/>
    </source>
</evidence>
<dbReference type="GO" id="GO:0009103">
    <property type="term" value="P:lipopolysaccharide biosynthetic process"/>
    <property type="evidence" value="ECO:0007669"/>
    <property type="project" value="TreeGrafter"/>
</dbReference>
<dbReference type="PANTHER" id="PTHR46401:SF2">
    <property type="entry name" value="GLYCOSYLTRANSFERASE WBBK-RELATED"/>
    <property type="match status" value="1"/>
</dbReference>
<accession>A0A0G0VFJ9</accession>
<dbReference type="GO" id="GO:0016757">
    <property type="term" value="F:glycosyltransferase activity"/>
    <property type="evidence" value="ECO:0007669"/>
    <property type="project" value="InterPro"/>
</dbReference>
<dbReference type="Gene3D" id="3.40.50.2000">
    <property type="entry name" value="Glycogen Phosphorylase B"/>
    <property type="match status" value="2"/>
</dbReference>
<dbReference type="InterPro" id="IPR001296">
    <property type="entry name" value="Glyco_trans_1"/>
</dbReference>
<feature type="domain" description="Glycosyltransferase subfamily 4-like N-terminal" evidence="3">
    <location>
        <begin position="17"/>
        <end position="179"/>
    </location>
</feature>
<evidence type="ECO:0000313" key="4">
    <source>
        <dbReference type="EMBL" id="KKR98421.1"/>
    </source>
</evidence>
<reference evidence="4 5" key="1">
    <citation type="journal article" date="2015" name="Nature">
        <title>rRNA introns, odd ribosomes, and small enigmatic genomes across a large radiation of phyla.</title>
        <authorList>
            <person name="Brown C.T."/>
            <person name="Hug L.A."/>
            <person name="Thomas B.C."/>
            <person name="Sharon I."/>
            <person name="Castelle C.J."/>
            <person name="Singh A."/>
            <person name="Wilkins M.J."/>
            <person name="Williams K.H."/>
            <person name="Banfield J.F."/>
        </authorList>
    </citation>
    <scope>NUCLEOTIDE SEQUENCE [LARGE SCALE GENOMIC DNA]</scope>
</reference>
<dbReference type="CDD" id="cd03809">
    <property type="entry name" value="GT4_MtfB-like"/>
    <property type="match status" value="1"/>
</dbReference>
<dbReference type="PATRIC" id="fig|1618983.3.peg.755"/>
<dbReference type="AlphaFoldDB" id="A0A0G0VFJ9"/>
<dbReference type="Pfam" id="PF13439">
    <property type="entry name" value="Glyco_transf_4"/>
    <property type="match status" value="1"/>
</dbReference>
<dbReference type="InterPro" id="IPR028098">
    <property type="entry name" value="Glyco_trans_4-like_N"/>
</dbReference>
<dbReference type="Pfam" id="PF00534">
    <property type="entry name" value="Glycos_transf_1"/>
    <property type="match status" value="1"/>
</dbReference>
<name>A0A0G0VFJ9_9BACT</name>
<sequence>MKIGIDARFFGPRVGGGGLGRYVSELVTHLQKIDQRNQYILFLKKENFHECKITNKNFSKQLIDIPWYSIEEQRKMPGIIARSKIDFMHYPHWNIPVFSKVPFVVTIHDLIMLELPHSSHASTRHPLVYGFKHAGFRIVLENAIHRSKHILTVSNYTKSKILEHFGVKTNKITVIPNGVIPPREARSVSLTALGVYQPYFLYVGNAYPHKNIEMMMHAFSQFHENHPYAQLVIAGRRDFFSKRLEKEADELGLNSENVRFIDLPTDEELAALYKNASLFVFPSRIEGFGIPPLEAMSYGTPVAAANTSSIPEILKNAAQYFDPDDIEALVELMRQAADEPDRFTNLVKEGERLAESYTWHKTAKMTLEVYNNQSLL</sequence>
<organism evidence="4 5">
    <name type="scientific">Candidatus Uhrbacteria bacterium GW2011_GWC1_41_20</name>
    <dbReference type="NCBI Taxonomy" id="1618983"/>
    <lineage>
        <taxon>Bacteria</taxon>
        <taxon>Candidatus Uhriibacteriota</taxon>
    </lineage>
</organism>
<gene>
    <name evidence="4" type="ORF">UU50_C0018G0026</name>
</gene>
<evidence type="ECO:0000256" key="1">
    <source>
        <dbReference type="ARBA" id="ARBA00022679"/>
    </source>
</evidence>
<dbReference type="EMBL" id="LCAW01000018">
    <property type="protein sequence ID" value="KKR98421.1"/>
    <property type="molecule type" value="Genomic_DNA"/>
</dbReference>
<proteinExistence type="predicted"/>
<comment type="caution">
    <text evidence="4">The sequence shown here is derived from an EMBL/GenBank/DDBJ whole genome shotgun (WGS) entry which is preliminary data.</text>
</comment>
<protein>
    <submittedName>
        <fullName evidence="4">Glycosyl transferase, group 1</fullName>
    </submittedName>
</protein>
<dbReference type="Proteomes" id="UP000033930">
    <property type="component" value="Unassembled WGS sequence"/>
</dbReference>